<dbReference type="Pfam" id="PF02878">
    <property type="entry name" value="PGM_PMM_I"/>
    <property type="match status" value="1"/>
</dbReference>
<evidence type="ECO:0000256" key="6">
    <source>
        <dbReference type="ARBA" id="ARBA00023235"/>
    </source>
</evidence>
<dbReference type="InterPro" id="IPR005845">
    <property type="entry name" value="A-D-PHexomutase_a/b/a-II"/>
</dbReference>
<dbReference type="PANTHER" id="PTHR42946">
    <property type="entry name" value="PHOSPHOHEXOSE MUTASE"/>
    <property type="match status" value="1"/>
</dbReference>
<organism evidence="12 13">
    <name type="scientific">Novosphingobium fluoreni</name>
    <dbReference type="NCBI Taxonomy" id="1391222"/>
    <lineage>
        <taxon>Bacteria</taxon>
        <taxon>Pseudomonadati</taxon>
        <taxon>Pseudomonadota</taxon>
        <taxon>Alphaproteobacteria</taxon>
        <taxon>Sphingomonadales</taxon>
        <taxon>Sphingomonadaceae</taxon>
        <taxon>Novosphingobium</taxon>
    </lineage>
</organism>
<keyword evidence="5 7" id="KW-0460">Magnesium</keyword>
<dbReference type="SUPFAM" id="SSF55957">
    <property type="entry name" value="Phosphoglucomutase, C-terminal domain"/>
    <property type="match status" value="1"/>
</dbReference>
<dbReference type="CDD" id="cd03088">
    <property type="entry name" value="ManB"/>
    <property type="match status" value="1"/>
</dbReference>
<dbReference type="GO" id="GO:0000287">
    <property type="term" value="F:magnesium ion binding"/>
    <property type="evidence" value="ECO:0007669"/>
    <property type="project" value="InterPro"/>
</dbReference>
<keyword evidence="6 12" id="KW-0413">Isomerase</keyword>
<protein>
    <submittedName>
        <fullName evidence="12">Phosphomannomutase</fullName>
        <ecNumber evidence="12">5.4.2.8</ecNumber>
    </submittedName>
</protein>
<dbReference type="GO" id="GO:0009252">
    <property type="term" value="P:peptidoglycan biosynthetic process"/>
    <property type="evidence" value="ECO:0007669"/>
    <property type="project" value="TreeGrafter"/>
</dbReference>
<dbReference type="Proteomes" id="UP000561459">
    <property type="component" value="Unassembled WGS sequence"/>
</dbReference>
<dbReference type="InterPro" id="IPR016066">
    <property type="entry name" value="A-D-PHexomutase_CS"/>
</dbReference>
<sequence>MTQTVSISHLMESSGVAFGTSGARGRVVDMTDLVCFAYTCSFLQHMTQIGQFSAGVHVAIAGDLRPSTPRIIAACAAAIRAMGGICDPCGFVPSPAVAAYGFGKGIPSIMVTGSHIPADRNGIKFNRADGEVLKPDEMAMRAQEVSLPDVFDQQGMLKTPDAAEPAIDVATAYIARYTDFFGSDALSGLKLGVYEHSAVGRDILVAILEGLGAQVTRLGRSEIFVPVDTEAVRPEDQDLAHGWAAEFDLDAILSTDGDSDRPLLSDETGTWLRGDVLGILCAQALGIEAIATPVSCNTALELSGSFDEIRRTRIGSPYVIEAMNGLLDGSASACGYEANGGFILGSPIVREQRTLPALPTRDAALPMIAVLVEAKRQGAPLSTLLARLPARFTFSDRIQELPTDLSQALLAKLQAGNEDEVLARVTQMFGAIAGTATAFDTTDGLRITFDSGDIIHLRPSGNAPELRCYTEAASTERAASLNVQALEIVREATLVG</sequence>
<dbReference type="GO" id="GO:0004615">
    <property type="term" value="F:phosphomannomutase activity"/>
    <property type="evidence" value="ECO:0007669"/>
    <property type="project" value="UniProtKB-EC"/>
</dbReference>
<evidence type="ECO:0000256" key="4">
    <source>
        <dbReference type="ARBA" id="ARBA00022723"/>
    </source>
</evidence>
<feature type="domain" description="Alpha-D-phosphohexomutase C-terminal" evidence="8">
    <location>
        <begin position="431"/>
        <end position="485"/>
    </location>
</feature>
<accession>A0A7W6FZQ6</accession>
<evidence type="ECO:0000259" key="9">
    <source>
        <dbReference type="Pfam" id="PF02878"/>
    </source>
</evidence>
<feature type="domain" description="Alpha-D-phosphohexomutase alpha/beta/alpha" evidence="9">
    <location>
        <begin position="17"/>
        <end position="137"/>
    </location>
</feature>
<keyword evidence="4 7" id="KW-0479">Metal-binding</keyword>
<keyword evidence="13" id="KW-1185">Reference proteome</keyword>
<feature type="domain" description="Alpha-D-phosphohexomutase alpha/beta/alpha" evidence="11">
    <location>
        <begin position="274"/>
        <end position="391"/>
    </location>
</feature>
<dbReference type="Gene3D" id="3.40.120.10">
    <property type="entry name" value="Alpha-D-Glucose-1,6-Bisphosphate, subunit A, domain 3"/>
    <property type="match status" value="3"/>
</dbReference>
<feature type="domain" description="Alpha-D-phosphohexomutase alpha/beta/alpha" evidence="10">
    <location>
        <begin position="172"/>
        <end position="269"/>
    </location>
</feature>
<dbReference type="Pfam" id="PF02880">
    <property type="entry name" value="PGM_PMM_III"/>
    <property type="match status" value="1"/>
</dbReference>
<dbReference type="GO" id="GO:0005829">
    <property type="term" value="C:cytosol"/>
    <property type="evidence" value="ECO:0007669"/>
    <property type="project" value="TreeGrafter"/>
</dbReference>
<dbReference type="GO" id="GO:0005975">
    <property type="term" value="P:carbohydrate metabolic process"/>
    <property type="evidence" value="ECO:0007669"/>
    <property type="project" value="InterPro"/>
</dbReference>
<dbReference type="SUPFAM" id="SSF53738">
    <property type="entry name" value="Phosphoglucomutase, first 3 domains"/>
    <property type="match status" value="2"/>
</dbReference>
<keyword evidence="3" id="KW-0597">Phosphoprotein</keyword>
<evidence type="ECO:0000259" key="8">
    <source>
        <dbReference type="Pfam" id="PF00408"/>
    </source>
</evidence>
<dbReference type="InterPro" id="IPR005844">
    <property type="entry name" value="A-D-PHexomutase_a/b/a-I"/>
</dbReference>
<dbReference type="InterPro" id="IPR005843">
    <property type="entry name" value="A-D-PHexomutase_C"/>
</dbReference>
<reference evidence="12 13" key="1">
    <citation type="submission" date="2020-08" db="EMBL/GenBank/DDBJ databases">
        <title>Genomic Encyclopedia of Type Strains, Phase IV (KMG-IV): sequencing the most valuable type-strain genomes for metagenomic binning, comparative biology and taxonomic classification.</title>
        <authorList>
            <person name="Goeker M."/>
        </authorList>
    </citation>
    <scope>NUCLEOTIDE SEQUENCE [LARGE SCALE GENOMIC DNA]</scope>
    <source>
        <strain evidence="12 13">DSM 27568</strain>
    </source>
</reference>
<dbReference type="InterPro" id="IPR050060">
    <property type="entry name" value="Phosphoglucosamine_mutase"/>
</dbReference>
<comment type="caution">
    <text evidence="12">The sequence shown here is derived from an EMBL/GenBank/DDBJ whole genome shotgun (WGS) entry which is preliminary data.</text>
</comment>
<dbReference type="EC" id="5.4.2.8" evidence="12"/>
<evidence type="ECO:0000256" key="5">
    <source>
        <dbReference type="ARBA" id="ARBA00022842"/>
    </source>
</evidence>
<comment type="similarity">
    <text evidence="2 7">Belongs to the phosphohexose mutase family.</text>
</comment>
<dbReference type="RefSeq" id="WP_183618715.1">
    <property type="nucleotide sequence ID" value="NZ_JACIDY010000012.1"/>
</dbReference>
<dbReference type="Gene3D" id="3.30.310.50">
    <property type="entry name" value="Alpha-D-phosphohexomutase, C-terminal domain"/>
    <property type="match status" value="1"/>
</dbReference>
<evidence type="ECO:0000313" key="12">
    <source>
        <dbReference type="EMBL" id="MBB3941613.1"/>
    </source>
</evidence>
<dbReference type="EMBL" id="JACIDY010000012">
    <property type="protein sequence ID" value="MBB3941613.1"/>
    <property type="molecule type" value="Genomic_DNA"/>
</dbReference>
<dbReference type="GO" id="GO:0006048">
    <property type="term" value="P:UDP-N-acetylglucosamine biosynthetic process"/>
    <property type="evidence" value="ECO:0007669"/>
    <property type="project" value="TreeGrafter"/>
</dbReference>
<evidence type="ECO:0000256" key="3">
    <source>
        <dbReference type="ARBA" id="ARBA00022553"/>
    </source>
</evidence>
<proteinExistence type="inferred from homology"/>
<dbReference type="GO" id="GO:0008966">
    <property type="term" value="F:phosphoglucosamine mutase activity"/>
    <property type="evidence" value="ECO:0007669"/>
    <property type="project" value="TreeGrafter"/>
</dbReference>
<evidence type="ECO:0000256" key="2">
    <source>
        <dbReference type="ARBA" id="ARBA00010231"/>
    </source>
</evidence>
<gene>
    <name evidence="12" type="ORF">GGR39_003294</name>
</gene>
<evidence type="ECO:0000256" key="7">
    <source>
        <dbReference type="RuleBase" id="RU004326"/>
    </source>
</evidence>
<dbReference type="PANTHER" id="PTHR42946:SF1">
    <property type="entry name" value="PHOSPHOGLUCOMUTASE (ALPHA-D-GLUCOSE-1,6-BISPHOSPHATE-DEPENDENT)"/>
    <property type="match status" value="1"/>
</dbReference>
<name>A0A7W6FZQ6_9SPHN</name>
<dbReference type="Pfam" id="PF00408">
    <property type="entry name" value="PGM_PMM_IV"/>
    <property type="match status" value="1"/>
</dbReference>
<evidence type="ECO:0000259" key="11">
    <source>
        <dbReference type="Pfam" id="PF02880"/>
    </source>
</evidence>
<comment type="cofactor">
    <cofactor evidence="1">
        <name>Mg(2+)</name>
        <dbReference type="ChEBI" id="CHEBI:18420"/>
    </cofactor>
</comment>
<evidence type="ECO:0000313" key="13">
    <source>
        <dbReference type="Proteomes" id="UP000561459"/>
    </source>
</evidence>
<evidence type="ECO:0000256" key="1">
    <source>
        <dbReference type="ARBA" id="ARBA00001946"/>
    </source>
</evidence>
<dbReference type="InterPro" id="IPR016055">
    <property type="entry name" value="A-D-PHexomutase_a/b/a-I/II/III"/>
</dbReference>
<dbReference type="Pfam" id="PF02879">
    <property type="entry name" value="PGM_PMM_II"/>
    <property type="match status" value="1"/>
</dbReference>
<dbReference type="InterPro" id="IPR036900">
    <property type="entry name" value="A-D-PHexomutase_C_sf"/>
</dbReference>
<dbReference type="PROSITE" id="PS00710">
    <property type="entry name" value="PGM_PMM"/>
    <property type="match status" value="1"/>
</dbReference>
<dbReference type="InterPro" id="IPR005846">
    <property type="entry name" value="A-D-PHexomutase_a/b/a-III"/>
</dbReference>
<dbReference type="AlphaFoldDB" id="A0A7W6FZQ6"/>
<evidence type="ECO:0000259" key="10">
    <source>
        <dbReference type="Pfam" id="PF02879"/>
    </source>
</evidence>